<dbReference type="RefSeq" id="WP_338200319.1">
    <property type="nucleotide sequence ID" value="NZ_JAEKNR010000082.1"/>
</dbReference>
<keyword evidence="5 9" id="KW-0067">ATP-binding</keyword>
<evidence type="ECO:0000256" key="9">
    <source>
        <dbReference type="PIRSR" id="PIRSR001589-2"/>
    </source>
</evidence>
<evidence type="ECO:0000256" key="8">
    <source>
        <dbReference type="ARBA" id="ARBA00048741"/>
    </source>
</evidence>
<evidence type="ECO:0000256" key="4">
    <source>
        <dbReference type="ARBA" id="ARBA00022741"/>
    </source>
</evidence>
<dbReference type="Gene3D" id="3.60.20.10">
    <property type="entry name" value="Glutamine Phosphoribosylpyrophosphate, subunit 1, domain 1"/>
    <property type="match status" value="1"/>
</dbReference>
<dbReference type="PIRSF" id="PIRSF001589">
    <property type="entry name" value="Asn_synthetase_glu-h"/>
    <property type="match status" value="1"/>
</dbReference>
<feature type="binding site" evidence="9">
    <location>
        <position position="100"/>
    </location>
    <ligand>
        <name>L-glutamine</name>
        <dbReference type="ChEBI" id="CHEBI:58359"/>
    </ligand>
</feature>
<dbReference type="AlphaFoldDB" id="A0A934K2Q0"/>
<dbReference type="InterPro" id="IPR051786">
    <property type="entry name" value="ASN_synthetase/amidase"/>
</dbReference>
<evidence type="ECO:0000256" key="5">
    <source>
        <dbReference type="ARBA" id="ARBA00022840"/>
    </source>
</evidence>
<dbReference type="PROSITE" id="PS51278">
    <property type="entry name" value="GATASE_TYPE_2"/>
    <property type="match status" value="1"/>
</dbReference>
<evidence type="ECO:0000313" key="12">
    <source>
        <dbReference type="Proteomes" id="UP000612893"/>
    </source>
</evidence>
<dbReference type="GO" id="GO:0006529">
    <property type="term" value="P:asparagine biosynthetic process"/>
    <property type="evidence" value="ECO:0007669"/>
    <property type="project" value="UniProtKB-KW"/>
</dbReference>
<dbReference type="SUPFAM" id="SSF52402">
    <property type="entry name" value="Adenine nucleotide alpha hydrolases-like"/>
    <property type="match status" value="1"/>
</dbReference>
<keyword evidence="6" id="KW-0028">Amino-acid biosynthesis</keyword>
<feature type="domain" description="Glutamine amidotransferase type-2" evidence="10">
    <location>
        <begin position="2"/>
        <end position="213"/>
    </location>
</feature>
<dbReference type="InterPro" id="IPR033738">
    <property type="entry name" value="AsnB_N"/>
</dbReference>
<dbReference type="PANTHER" id="PTHR43284:SF1">
    <property type="entry name" value="ASPARAGINE SYNTHETASE"/>
    <property type="match status" value="1"/>
</dbReference>
<evidence type="ECO:0000256" key="7">
    <source>
        <dbReference type="ARBA" id="ARBA00022962"/>
    </source>
</evidence>
<comment type="caution">
    <text evidence="11">The sequence shown here is derived from an EMBL/GenBank/DDBJ whole genome shotgun (WGS) entry which is preliminary data.</text>
</comment>
<evidence type="ECO:0000256" key="1">
    <source>
        <dbReference type="ARBA" id="ARBA00005187"/>
    </source>
</evidence>
<keyword evidence="6" id="KW-0061">Asparagine biosynthesis</keyword>
<evidence type="ECO:0000256" key="3">
    <source>
        <dbReference type="ARBA" id="ARBA00012737"/>
    </source>
</evidence>
<dbReference type="InterPro" id="IPR017932">
    <property type="entry name" value="GATase_2_dom"/>
</dbReference>
<gene>
    <name evidence="11" type="ORF">JF922_06955</name>
</gene>
<dbReference type="GO" id="GO:0004066">
    <property type="term" value="F:asparagine synthase (glutamine-hydrolyzing) activity"/>
    <property type="evidence" value="ECO:0007669"/>
    <property type="project" value="UniProtKB-EC"/>
</dbReference>
<comment type="catalytic activity">
    <reaction evidence="8">
        <text>L-aspartate + L-glutamine + ATP + H2O = L-asparagine + L-glutamate + AMP + diphosphate + H(+)</text>
        <dbReference type="Rhea" id="RHEA:12228"/>
        <dbReference type="ChEBI" id="CHEBI:15377"/>
        <dbReference type="ChEBI" id="CHEBI:15378"/>
        <dbReference type="ChEBI" id="CHEBI:29985"/>
        <dbReference type="ChEBI" id="CHEBI:29991"/>
        <dbReference type="ChEBI" id="CHEBI:30616"/>
        <dbReference type="ChEBI" id="CHEBI:33019"/>
        <dbReference type="ChEBI" id="CHEBI:58048"/>
        <dbReference type="ChEBI" id="CHEBI:58359"/>
        <dbReference type="ChEBI" id="CHEBI:456215"/>
        <dbReference type="EC" id="6.3.5.4"/>
    </reaction>
</comment>
<proteinExistence type="inferred from homology"/>
<evidence type="ECO:0000313" key="11">
    <source>
        <dbReference type="EMBL" id="MBJ7597809.1"/>
    </source>
</evidence>
<dbReference type="GO" id="GO:0005524">
    <property type="term" value="F:ATP binding"/>
    <property type="evidence" value="ECO:0007669"/>
    <property type="project" value="UniProtKB-KW"/>
</dbReference>
<keyword evidence="7" id="KW-0315">Glutamine amidotransferase</keyword>
<dbReference type="EMBL" id="JAEKNR010000082">
    <property type="protein sequence ID" value="MBJ7597809.1"/>
    <property type="molecule type" value="Genomic_DNA"/>
</dbReference>
<dbReference type="CDD" id="cd01991">
    <property type="entry name" value="Asn_synthase_B_C"/>
    <property type="match status" value="1"/>
</dbReference>
<dbReference type="EC" id="6.3.5.4" evidence="3"/>
<dbReference type="PANTHER" id="PTHR43284">
    <property type="entry name" value="ASPARAGINE SYNTHETASE (GLUTAMINE-HYDROLYZING)"/>
    <property type="match status" value="1"/>
</dbReference>
<reference evidence="11" key="1">
    <citation type="submission" date="2020-10" db="EMBL/GenBank/DDBJ databases">
        <title>Ca. Dormibacterota MAGs.</title>
        <authorList>
            <person name="Montgomery K."/>
        </authorList>
    </citation>
    <scope>NUCLEOTIDE SEQUENCE [LARGE SCALE GENOMIC DNA]</scope>
    <source>
        <strain evidence="11">SC8812_S17_10</strain>
    </source>
</reference>
<evidence type="ECO:0000259" key="10">
    <source>
        <dbReference type="PROSITE" id="PS51278"/>
    </source>
</evidence>
<dbReference type="InterPro" id="IPR014729">
    <property type="entry name" value="Rossmann-like_a/b/a_fold"/>
</dbReference>
<dbReference type="CDD" id="cd00712">
    <property type="entry name" value="AsnB"/>
    <property type="match status" value="1"/>
</dbReference>
<comment type="pathway">
    <text evidence="1">Amino-acid biosynthesis; L-asparagine biosynthesis; L-asparagine from L-aspartate (L-Gln route): step 1/1.</text>
</comment>
<dbReference type="SUPFAM" id="SSF56235">
    <property type="entry name" value="N-terminal nucleophile aminohydrolases (Ntn hydrolases)"/>
    <property type="match status" value="1"/>
</dbReference>
<organism evidence="11 12">
    <name type="scientific">Candidatus Nephthysia bennettiae</name>
    <dbReference type="NCBI Taxonomy" id="3127016"/>
    <lineage>
        <taxon>Bacteria</taxon>
        <taxon>Bacillati</taxon>
        <taxon>Candidatus Dormiibacterota</taxon>
        <taxon>Candidatus Dormibacteria</taxon>
        <taxon>Candidatus Dormibacterales</taxon>
        <taxon>Candidatus Dormibacteraceae</taxon>
        <taxon>Candidatus Nephthysia</taxon>
    </lineage>
</organism>
<keyword evidence="4 9" id="KW-0547">Nucleotide-binding</keyword>
<protein>
    <recommendedName>
        <fullName evidence="3">asparagine synthase (glutamine-hydrolyzing)</fullName>
        <ecNumber evidence="3">6.3.5.4</ecNumber>
    </recommendedName>
</protein>
<evidence type="ECO:0000256" key="2">
    <source>
        <dbReference type="ARBA" id="ARBA00005752"/>
    </source>
</evidence>
<dbReference type="Pfam" id="PF00733">
    <property type="entry name" value="Asn_synthase"/>
    <property type="match status" value="1"/>
</dbReference>
<feature type="binding site" evidence="9">
    <location>
        <position position="262"/>
    </location>
    <ligand>
        <name>ATP</name>
        <dbReference type="ChEBI" id="CHEBI:30616"/>
    </ligand>
</feature>
<dbReference type="InterPro" id="IPR029055">
    <property type="entry name" value="Ntn_hydrolases_N"/>
</dbReference>
<dbReference type="Gene3D" id="3.40.50.620">
    <property type="entry name" value="HUPs"/>
    <property type="match status" value="1"/>
</dbReference>
<accession>A0A934K2Q0</accession>
<dbReference type="InterPro" id="IPR006426">
    <property type="entry name" value="Asn_synth_AEB"/>
</dbReference>
<dbReference type="InterPro" id="IPR001962">
    <property type="entry name" value="Asn_synthase"/>
</dbReference>
<comment type="similarity">
    <text evidence="2">Belongs to the asparagine synthetase family.</text>
</comment>
<evidence type="ECO:0000256" key="6">
    <source>
        <dbReference type="ARBA" id="ARBA00022888"/>
    </source>
</evidence>
<name>A0A934K2Q0_9BACT</name>
<keyword evidence="12" id="KW-1185">Reference proteome</keyword>
<dbReference type="Proteomes" id="UP000612893">
    <property type="component" value="Unassembled WGS sequence"/>
</dbReference>
<dbReference type="Pfam" id="PF13537">
    <property type="entry name" value="GATase_7"/>
    <property type="match status" value="1"/>
</dbReference>
<sequence>MSGLAAVVHGDGRACSREELEPMLSAAAHRGPDGRAAWVSGPAGIGHLYLDSGLLRPRSAQPLVSHDGLLILGFDGRLDNRQDLAAALGLGQPDRDGWSDADLVLAAYAAFGEGCAGRLLGDFAFVLWDGKRGQLTAARDALGTRTLFYYWDGATLLVTSECGQLRAHPAARLEPDERAVSDFLRIRFDDVQSTFYTRARRLPPAHVLTLRSRSLSLKRYWDAEAEPGGARLSDGEYAEGFRELFAEAIRCRIGSSRPVGSLFSGGVDSSAVMSMAHTVAGPSPTVDLRAFSMVFKQAPSNDRLHIQRVADRYGTTVTYSEVPRVGPLRDLDRKVQWMGLPWVDVHHSVVAVLMAEAQAQDCRLLLTGLRGDDLFGGLGNLADLTRRLRVRAALSEVRAWAPVIGRRPAQLAWQLCLQPLARPPRRPFRSYAAQGAYDCVLGTLAVLQTELFEISAARFGLEPLYPFWDRRLVEFVLKTPADLRASAGVTKRLLREALVGVVPEPNLERRDKLSLGPHFRRGLIEYDRVQLQERLATLHPLLQRQVGRKRVERMLGDLHAGRSESLLKLWFVICVNAWLQNIEGAAPSPEPVPKALIEGGVT</sequence>